<reference evidence="1 2" key="1">
    <citation type="submission" date="2020-08" db="EMBL/GenBank/DDBJ databases">
        <title>A Genomic Blueprint of the Chicken Gut Microbiome.</title>
        <authorList>
            <person name="Gilroy R."/>
            <person name="Ravi A."/>
            <person name="Getino M."/>
            <person name="Pursley I."/>
            <person name="Horton D.L."/>
            <person name="Alikhan N.-F."/>
            <person name="Baker D."/>
            <person name="Gharbi K."/>
            <person name="Hall N."/>
            <person name="Watson M."/>
            <person name="Adriaenssens E.M."/>
            <person name="Foster-Nyarko E."/>
            <person name="Jarju S."/>
            <person name="Secka A."/>
            <person name="Antonio M."/>
            <person name="Oren A."/>
            <person name="Chaudhuri R."/>
            <person name="La Ragione R.M."/>
            <person name="Hildebrand F."/>
            <person name="Pallen M.J."/>
        </authorList>
    </citation>
    <scope>NUCLEOTIDE SEQUENCE [LARGE SCALE GENOMIC DNA]</scope>
    <source>
        <strain evidence="1 2">N37</strain>
    </source>
</reference>
<keyword evidence="2" id="KW-1185">Reference proteome</keyword>
<proteinExistence type="predicted"/>
<dbReference type="Proteomes" id="UP000627166">
    <property type="component" value="Unassembled WGS sequence"/>
</dbReference>
<dbReference type="RefSeq" id="WP_191740123.1">
    <property type="nucleotide sequence ID" value="NZ_JACSQB010000064.1"/>
</dbReference>
<organism evidence="1 2">
    <name type="scientific">Clostridium faecium</name>
    <dbReference type="NCBI Taxonomy" id="2762223"/>
    <lineage>
        <taxon>Bacteria</taxon>
        <taxon>Bacillati</taxon>
        <taxon>Bacillota</taxon>
        <taxon>Clostridia</taxon>
        <taxon>Eubacteriales</taxon>
        <taxon>Clostridiaceae</taxon>
        <taxon>Clostridium</taxon>
    </lineage>
</organism>
<evidence type="ECO:0000313" key="2">
    <source>
        <dbReference type="Proteomes" id="UP000627166"/>
    </source>
</evidence>
<name>A0ABR8YSF1_9CLOT</name>
<protein>
    <submittedName>
        <fullName evidence="1">Uncharacterized protein</fullName>
    </submittedName>
</protein>
<comment type="caution">
    <text evidence="1">The sequence shown here is derived from an EMBL/GenBank/DDBJ whole genome shotgun (WGS) entry which is preliminary data.</text>
</comment>
<sequence>MERLERLKKCFERALDNMNSKGIDLLEKGKVSNRGEKESEIRVFFINEKNTFRKIIEFIPLFNEIFESEMEKELLKILRNGYLI</sequence>
<accession>A0ABR8YSF1</accession>
<dbReference type="EMBL" id="JACSQB010000064">
    <property type="protein sequence ID" value="MBD8047149.1"/>
    <property type="molecule type" value="Genomic_DNA"/>
</dbReference>
<evidence type="ECO:0000313" key="1">
    <source>
        <dbReference type="EMBL" id="MBD8047149.1"/>
    </source>
</evidence>
<gene>
    <name evidence="1" type="ORF">H9637_08895</name>
</gene>